<protein>
    <submittedName>
        <fullName evidence="2">Uncharacterized protein</fullName>
    </submittedName>
</protein>
<gene>
    <name evidence="2" type="ORF">M409DRAFT_54752</name>
</gene>
<dbReference type="EMBL" id="ML993596">
    <property type="protein sequence ID" value="KAF2166398.1"/>
    <property type="molecule type" value="Genomic_DNA"/>
</dbReference>
<dbReference type="RefSeq" id="XP_033667287.1">
    <property type="nucleotide sequence ID" value="XM_033812815.1"/>
</dbReference>
<evidence type="ECO:0000256" key="1">
    <source>
        <dbReference type="SAM" id="MobiDB-lite"/>
    </source>
</evidence>
<evidence type="ECO:0000313" key="3">
    <source>
        <dbReference type="Proteomes" id="UP000799537"/>
    </source>
</evidence>
<proteinExistence type="predicted"/>
<feature type="region of interest" description="Disordered" evidence="1">
    <location>
        <begin position="150"/>
        <end position="180"/>
    </location>
</feature>
<reference evidence="2" key="1">
    <citation type="journal article" date="2020" name="Stud. Mycol.">
        <title>101 Dothideomycetes genomes: a test case for predicting lifestyles and emergence of pathogens.</title>
        <authorList>
            <person name="Haridas S."/>
            <person name="Albert R."/>
            <person name="Binder M."/>
            <person name="Bloem J."/>
            <person name="Labutti K."/>
            <person name="Salamov A."/>
            <person name="Andreopoulos B."/>
            <person name="Baker S."/>
            <person name="Barry K."/>
            <person name="Bills G."/>
            <person name="Bluhm B."/>
            <person name="Cannon C."/>
            <person name="Castanera R."/>
            <person name="Culley D."/>
            <person name="Daum C."/>
            <person name="Ezra D."/>
            <person name="Gonzalez J."/>
            <person name="Henrissat B."/>
            <person name="Kuo A."/>
            <person name="Liang C."/>
            <person name="Lipzen A."/>
            <person name="Lutzoni F."/>
            <person name="Magnuson J."/>
            <person name="Mondo S."/>
            <person name="Nolan M."/>
            <person name="Ohm R."/>
            <person name="Pangilinan J."/>
            <person name="Park H.-J."/>
            <person name="Ramirez L."/>
            <person name="Alfaro M."/>
            <person name="Sun H."/>
            <person name="Tritt A."/>
            <person name="Yoshinaga Y."/>
            <person name="Zwiers L.-H."/>
            <person name="Turgeon B."/>
            <person name="Goodwin S."/>
            <person name="Spatafora J."/>
            <person name="Crous P."/>
            <person name="Grigoriev I."/>
        </authorList>
    </citation>
    <scope>NUCLEOTIDE SEQUENCE</scope>
    <source>
        <strain evidence="2">ATCC 36951</strain>
    </source>
</reference>
<keyword evidence="3" id="KW-1185">Reference proteome</keyword>
<name>A0A6A6CJM7_ZASCE</name>
<evidence type="ECO:0000313" key="2">
    <source>
        <dbReference type="EMBL" id="KAF2166398.1"/>
    </source>
</evidence>
<dbReference type="Proteomes" id="UP000799537">
    <property type="component" value="Unassembled WGS sequence"/>
</dbReference>
<dbReference type="GeneID" id="54566087"/>
<dbReference type="AlphaFoldDB" id="A0A6A6CJM7"/>
<accession>A0A6A6CJM7</accession>
<sequence>MHAATVGAGTGTGIRSPRCGCTAAPCLFLSALQPPHFEGLLLLTSAHQGSSLTWQSHTSLSSNITYNNVILTSRRLTEDDDALEPSGRMFGVLFLFQDDESTSQSRPAIGNNPHRTMSIIVDGIRGRWSLVGAGAMGTASVWYDAPPNSDHLSPGSNRQVSQRSHSCTCSPQHRKPIGNGHLPLLSTTLVEQRGSYLLA</sequence>
<feature type="compositionally biased region" description="Polar residues" evidence="1">
    <location>
        <begin position="150"/>
        <end position="171"/>
    </location>
</feature>
<organism evidence="2 3">
    <name type="scientific">Zasmidium cellare ATCC 36951</name>
    <dbReference type="NCBI Taxonomy" id="1080233"/>
    <lineage>
        <taxon>Eukaryota</taxon>
        <taxon>Fungi</taxon>
        <taxon>Dikarya</taxon>
        <taxon>Ascomycota</taxon>
        <taxon>Pezizomycotina</taxon>
        <taxon>Dothideomycetes</taxon>
        <taxon>Dothideomycetidae</taxon>
        <taxon>Mycosphaerellales</taxon>
        <taxon>Mycosphaerellaceae</taxon>
        <taxon>Zasmidium</taxon>
    </lineage>
</organism>